<evidence type="ECO:0000259" key="5">
    <source>
        <dbReference type="PROSITE" id="PS51292"/>
    </source>
</evidence>
<evidence type="ECO:0000313" key="7">
    <source>
        <dbReference type="Proteomes" id="UP001058974"/>
    </source>
</evidence>
<dbReference type="EMBL" id="JAMSHJ010000001">
    <property type="protein sequence ID" value="KAI5447416.1"/>
    <property type="molecule type" value="Genomic_DNA"/>
</dbReference>
<name>A0A9D5BPU5_PEA</name>
<keyword evidence="7" id="KW-1185">Reference proteome</keyword>
<feature type="transmembrane region" description="Helical" evidence="4">
    <location>
        <begin position="331"/>
        <end position="350"/>
    </location>
</feature>
<feature type="transmembrane region" description="Helical" evidence="4">
    <location>
        <begin position="362"/>
        <end position="384"/>
    </location>
</feature>
<reference evidence="6 7" key="1">
    <citation type="journal article" date="2022" name="Nat. Genet.">
        <title>Improved pea reference genome and pan-genome highlight genomic features and evolutionary characteristics.</title>
        <authorList>
            <person name="Yang T."/>
            <person name="Liu R."/>
            <person name="Luo Y."/>
            <person name="Hu S."/>
            <person name="Wang D."/>
            <person name="Wang C."/>
            <person name="Pandey M.K."/>
            <person name="Ge S."/>
            <person name="Xu Q."/>
            <person name="Li N."/>
            <person name="Li G."/>
            <person name="Huang Y."/>
            <person name="Saxena R.K."/>
            <person name="Ji Y."/>
            <person name="Li M."/>
            <person name="Yan X."/>
            <person name="He Y."/>
            <person name="Liu Y."/>
            <person name="Wang X."/>
            <person name="Xiang C."/>
            <person name="Varshney R.K."/>
            <person name="Ding H."/>
            <person name="Gao S."/>
            <person name="Zong X."/>
        </authorList>
    </citation>
    <scope>NUCLEOTIDE SEQUENCE [LARGE SCALE GENOMIC DNA]</scope>
    <source>
        <strain evidence="6 7">cv. Zhongwan 6</strain>
    </source>
</reference>
<evidence type="ECO:0000256" key="3">
    <source>
        <dbReference type="ARBA" id="ARBA00022833"/>
    </source>
</evidence>
<keyword evidence="2" id="KW-0863">Zinc-finger</keyword>
<keyword evidence="1" id="KW-0479">Metal-binding</keyword>
<organism evidence="6 7">
    <name type="scientific">Pisum sativum</name>
    <name type="common">Garden pea</name>
    <name type="synonym">Lathyrus oleraceus</name>
    <dbReference type="NCBI Taxonomy" id="3888"/>
    <lineage>
        <taxon>Eukaryota</taxon>
        <taxon>Viridiplantae</taxon>
        <taxon>Streptophyta</taxon>
        <taxon>Embryophyta</taxon>
        <taxon>Tracheophyta</taxon>
        <taxon>Spermatophyta</taxon>
        <taxon>Magnoliopsida</taxon>
        <taxon>eudicotyledons</taxon>
        <taxon>Gunneridae</taxon>
        <taxon>Pentapetalae</taxon>
        <taxon>rosids</taxon>
        <taxon>fabids</taxon>
        <taxon>Fabales</taxon>
        <taxon>Fabaceae</taxon>
        <taxon>Papilionoideae</taxon>
        <taxon>50 kb inversion clade</taxon>
        <taxon>NPAAA clade</taxon>
        <taxon>Hologalegina</taxon>
        <taxon>IRL clade</taxon>
        <taxon>Fabeae</taxon>
        <taxon>Lathyrus</taxon>
    </lineage>
</organism>
<dbReference type="Proteomes" id="UP001058974">
    <property type="component" value="Chromosome 1"/>
</dbReference>
<dbReference type="SMART" id="SM00744">
    <property type="entry name" value="RINGv"/>
    <property type="match status" value="1"/>
</dbReference>
<protein>
    <recommendedName>
        <fullName evidence="5">RING-CH-type domain-containing protein</fullName>
    </recommendedName>
</protein>
<dbReference type="Gramene" id="Psat01G0503300-T1">
    <property type="protein sequence ID" value="KAI5447416.1"/>
    <property type="gene ID" value="KIW84_015033"/>
</dbReference>
<dbReference type="Gene3D" id="3.30.40.10">
    <property type="entry name" value="Zinc/RING finger domain, C3HC4 (zinc finger)"/>
    <property type="match status" value="1"/>
</dbReference>
<proteinExistence type="predicted"/>
<feature type="transmembrane region" description="Helical" evidence="4">
    <location>
        <begin position="390"/>
        <end position="409"/>
    </location>
</feature>
<dbReference type="CDD" id="cd16495">
    <property type="entry name" value="RING_CH-C4HC3_MARCH"/>
    <property type="match status" value="1"/>
</dbReference>
<feature type="transmembrane region" description="Helical" evidence="4">
    <location>
        <begin position="416"/>
        <end position="439"/>
    </location>
</feature>
<dbReference type="Pfam" id="PF12906">
    <property type="entry name" value="RINGv"/>
    <property type="match status" value="1"/>
</dbReference>
<evidence type="ECO:0000256" key="1">
    <source>
        <dbReference type="ARBA" id="ARBA00022723"/>
    </source>
</evidence>
<feature type="non-terminal residue" evidence="6">
    <location>
        <position position="1"/>
    </location>
</feature>
<keyword evidence="3" id="KW-0862">Zinc</keyword>
<sequence length="455" mass="51033">GFSTHHFILFPFYSFFSNFFPFHSQNLQIMQDQQPLPTHEPPMISHQYTQTETGLNKEVAYSGAGGKRPDISLQVPPRPLGFGSSSTRGRVLDHSQSFSKVISSPKDFLRALSFKKKENVVDGESSSLLNSDPKTAADSTRMASISEISWSRCTSLPVTHAPNLSPIVATPVSARTYNEQRIKPHKDVKSKVSRSLTIPARNVVIVRSVSFVTRNEQEQQDTSDDQITPAPVEVTADEEIPEEEAVCRICLDTCDEGNTFKMECSCKGGLALVHEECLIKWFSTKGNKKCDVCLEEVQNLPVTLLRMSSSVQQRNRQLQDRQNFNSETLSAWQDFVVLVLISTICYFFFLEQLLLPDLKTQAIILSAPFSFTLGLLASVFAIVLAIKEYIWTYAALEFALVALIVHLFYTYLHLAAIYSILLSSILGFGVAMGINFMYIQYVTWRLQVSTNDVPV</sequence>
<dbReference type="AlphaFoldDB" id="A0A9D5BPU5"/>
<dbReference type="InterPro" id="IPR011016">
    <property type="entry name" value="Znf_RING-CH"/>
</dbReference>
<comment type="caution">
    <text evidence="6">The sequence shown here is derived from an EMBL/GenBank/DDBJ whole genome shotgun (WGS) entry which is preliminary data.</text>
</comment>
<gene>
    <name evidence="6" type="ORF">KIW84_015033</name>
</gene>
<evidence type="ECO:0000313" key="6">
    <source>
        <dbReference type="EMBL" id="KAI5447416.1"/>
    </source>
</evidence>
<dbReference type="PANTHER" id="PTHR46158">
    <property type="entry name" value="OS02G0165000 PROTEIN"/>
    <property type="match status" value="1"/>
</dbReference>
<evidence type="ECO:0000256" key="4">
    <source>
        <dbReference type="SAM" id="Phobius"/>
    </source>
</evidence>
<feature type="domain" description="RING-CH-type" evidence="5">
    <location>
        <begin position="239"/>
        <end position="300"/>
    </location>
</feature>
<evidence type="ECO:0000256" key="2">
    <source>
        <dbReference type="ARBA" id="ARBA00022771"/>
    </source>
</evidence>
<keyword evidence="4" id="KW-0812">Transmembrane</keyword>
<dbReference type="PROSITE" id="PS51292">
    <property type="entry name" value="ZF_RING_CH"/>
    <property type="match status" value="1"/>
</dbReference>
<dbReference type="SUPFAM" id="SSF57850">
    <property type="entry name" value="RING/U-box"/>
    <property type="match status" value="1"/>
</dbReference>
<accession>A0A9D5BPU5</accession>
<dbReference type="PANTHER" id="PTHR46158:SF11">
    <property type="entry name" value="ZINC FINGER PROTEIN"/>
    <property type="match status" value="1"/>
</dbReference>
<dbReference type="InterPro" id="IPR013083">
    <property type="entry name" value="Znf_RING/FYVE/PHD"/>
</dbReference>
<keyword evidence="4" id="KW-0472">Membrane</keyword>
<dbReference type="GO" id="GO:0008270">
    <property type="term" value="F:zinc ion binding"/>
    <property type="evidence" value="ECO:0007669"/>
    <property type="project" value="UniProtKB-KW"/>
</dbReference>
<keyword evidence="4" id="KW-1133">Transmembrane helix</keyword>